<dbReference type="Proteomes" id="UP001152320">
    <property type="component" value="Chromosome 18"/>
</dbReference>
<accession>A0A9Q0YPI0</accession>
<sequence length="92" mass="10571">MSRSEHRSVLLIFRTVVDRFNVLLETGRYRGCHGYFPRQYNVRDSVTLNLKLAVCKRTSFVHVACKLLTKMNMTNNSSAYLVSHCTNDSVLS</sequence>
<evidence type="ECO:0000313" key="1">
    <source>
        <dbReference type="EMBL" id="KAJ8025316.1"/>
    </source>
</evidence>
<protein>
    <submittedName>
        <fullName evidence="1">Uncharacterized protein</fullName>
    </submittedName>
</protein>
<name>A0A9Q0YPI0_HOLLE</name>
<proteinExistence type="predicted"/>
<gene>
    <name evidence="1" type="ORF">HOLleu_35492</name>
</gene>
<evidence type="ECO:0000313" key="2">
    <source>
        <dbReference type="Proteomes" id="UP001152320"/>
    </source>
</evidence>
<dbReference type="EMBL" id="JAIZAY010000018">
    <property type="protein sequence ID" value="KAJ8025316.1"/>
    <property type="molecule type" value="Genomic_DNA"/>
</dbReference>
<dbReference type="AlphaFoldDB" id="A0A9Q0YPI0"/>
<reference evidence="1" key="1">
    <citation type="submission" date="2021-10" db="EMBL/GenBank/DDBJ databases">
        <title>Tropical sea cucumber genome reveals ecological adaptation and Cuvierian tubules defense mechanism.</title>
        <authorList>
            <person name="Chen T."/>
        </authorList>
    </citation>
    <scope>NUCLEOTIDE SEQUENCE</scope>
    <source>
        <strain evidence="1">Nanhai2018</strain>
        <tissue evidence="1">Muscle</tissue>
    </source>
</reference>
<comment type="caution">
    <text evidence="1">The sequence shown here is derived from an EMBL/GenBank/DDBJ whole genome shotgun (WGS) entry which is preliminary data.</text>
</comment>
<keyword evidence="2" id="KW-1185">Reference proteome</keyword>
<organism evidence="1 2">
    <name type="scientific">Holothuria leucospilota</name>
    <name type="common">Black long sea cucumber</name>
    <name type="synonym">Mertensiothuria leucospilota</name>
    <dbReference type="NCBI Taxonomy" id="206669"/>
    <lineage>
        <taxon>Eukaryota</taxon>
        <taxon>Metazoa</taxon>
        <taxon>Echinodermata</taxon>
        <taxon>Eleutherozoa</taxon>
        <taxon>Echinozoa</taxon>
        <taxon>Holothuroidea</taxon>
        <taxon>Aspidochirotacea</taxon>
        <taxon>Aspidochirotida</taxon>
        <taxon>Holothuriidae</taxon>
        <taxon>Holothuria</taxon>
    </lineage>
</organism>